<evidence type="ECO:0000313" key="2">
    <source>
        <dbReference type="Proteomes" id="UP000789901"/>
    </source>
</evidence>
<dbReference type="Proteomes" id="UP000789901">
    <property type="component" value="Unassembled WGS sequence"/>
</dbReference>
<gene>
    <name evidence="1" type="ORF">GMARGA_LOCUS9943</name>
</gene>
<name>A0ABN7UTU1_GIGMA</name>
<keyword evidence="2" id="KW-1185">Reference proteome</keyword>
<organism evidence="1 2">
    <name type="scientific">Gigaspora margarita</name>
    <dbReference type="NCBI Taxonomy" id="4874"/>
    <lineage>
        <taxon>Eukaryota</taxon>
        <taxon>Fungi</taxon>
        <taxon>Fungi incertae sedis</taxon>
        <taxon>Mucoromycota</taxon>
        <taxon>Glomeromycotina</taxon>
        <taxon>Glomeromycetes</taxon>
        <taxon>Diversisporales</taxon>
        <taxon>Gigasporaceae</taxon>
        <taxon>Gigaspora</taxon>
    </lineage>
</organism>
<comment type="caution">
    <text evidence="1">The sequence shown here is derived from an EMBL/GenBank/DDBJ whole genome shotgun (WGS) entry which is preliminary data.</text>
</comment>
<accession>A0ABN7UTU1</accession>
<dbReference type="EMBL" id="CAJVQB010005451">
    <property type="protein sequence ID" value="CAG8662195.1"/>
    <property type="molecule type" value="Genomic_DNA"/>
</dbReference>
<sequence length="81" mass="9128">MEHANLINIISKVISTFYKYNLMLDIGVDSNLSTNKTLSKEKHGLAVLHNNSSLLEIPEVVRQARNCSEFSKQDQINIGKI</sequence>
<reference evidence="1 2" key="1">
    <citation type="submission" date="2021-06" db="EMBL/GenBank/DDBJ databases">
        <authorList>
            <person name="Kallberg Y."/>
            <person name="Tangrot J."/>
            <person name="Rosling A."/>
        </authorList>
    </citation>
    <scope>NUCLEOTIDE SEQUENCE [LARGE SCALE GENOMIC DNA]</scope>
    <source>
        <strain evidence="1 2">120-4 pot B 10/14</strain>
    </source>
</reference>
<evidence type="ECO:0000313" key="1">
    <source>
        <dbReference type="EMBL" id="CAG8662195.1"/>
    </source>
</evidence>
<proteinExistence type="predicted"/>
<protein>
    <submittedName>
        <fullName evidence="1">32285_t:CDS:1</fullName>
    </submittedName>
</protein>